<dbReference type="PANTHER" id="PTHR35902:SF3">
    <property type="entry name" value="NPCBM-ASSOCIATED, NEW3 DOMAIN OF ALPHA-GALACTOSIDASE"/>
    <property type="match status" value="1"/>
</dbReference>
<protein>
    <recommendedName>
        <fullName evidence="5">CARDB domain-containing protein</fullName>
    </recommendedName>
</protein>
<organism evidence="3">
    <name type="scientific">Candidatus Methanogaster sp. ANME-2c ERB4</name>
    <dbReference type="NCBI Taxonomy" id="2759911"/>
    <lineage>
        <taxon>Archaea</taxon>
        <taxon>Methanobacteriati</taxon>
        <taxon>Methanobacteriota</taxon>
        <taxon>Stenosarchaea group</taxon>
        <taxon>Methanomicrobia</taxon>
        <taxon>Methanosarcinales</taxon>
        <taxon>ANME-2 cluster</taxon>
        <taxon>Candidatus Methanogasteraceae</taxon>
        <taxon>Candidatus Methanogaster</taxon>
    </lineage>
</organism>
<dbReference type="EMBL" id="MT631058">
    <property type="protein sequence ID" value="QNO45022.1"/>
    <property type="molecule type" value="Genomic_DNA"/>
</dbReference>
<proteinExistence type="predicted"/>
<dbReference type="AlphaFoldDB" id="A0A7G9YAE5"/>
<feature type="transmembrane region" description="Helical" evidence="1">
    <location>
        <begin position="355"/>
        <end position="376"/>
    </location>
</feature>
<evidence type="ECO:0000313" key="2">
    <source>
        <dbReference type="EMBL" id="QNO44630.1"/>
    </source>
</evidence>
<name>A0A7G9YAE5_9EURY</name>
<reference evidence="3" key="1">
    <citation type="submission" date="2020-06" db="EMBL/GenBank/DDBJ databases">
        <title>Unique genomic features of the anaerobic methanotrophic archaea.</title>
        <authorList>
            <person name="Chadwick G.L."/>
            <person name="Skennerton C.T."/>
            <person name="Laso-Perez R."/>
            <person name="Leu A.O."/>
            <person name="Speth D.R."/>
            <person name="Yu H."/>
            <person name="Morgan-Lang C."/>
            <person name="Hatzenpichler R."/>
            <person name="Goudeau D."/>
            <person name="Malmstrom R."/>
            <person name="Brazelton W.J."/>
            <person name="Woyke T."/>
            <person name="Hallam S.J."/>
            <person name="Tyson G.W."/>
            <person name="Wegener G."/>
            <person name="Boetius A."/>
            <person name="Orphan V."/>
        </authorList>
    </citation>
    <scope>NUCLEOTIDE SEQUENCE</scope>
</reference>
<dbReference type="PANTHER" id="PTHR35902">
    <property type="entry name" value="S-LAYER DOMAIN-LIKE PROTEIN-RELATED"/>
    <property type="match status" value="1"/>
</dbReference>
<gene>
    <name evidence="2" type="ORF">DFKJNOJC_00001</name>
    <name evidence="4" type="ORF">DLDHEMGK_00006</name>
    <name evidence="3" type="ORF">IKFMCCCA_00004</name>
</gene>
<keyword evidence="1" id="KW-0472">Membrane</keyword>
<evidence type="ECO:0000313" key="3">
    <source>
        <dbReference type="EMBL" id="QNO44979.1"/>
    </source>
</evidence>
<evidence type="ECO:0000313" key="4">
    <source>
        <dbReference type="EMBL" id="QNO45022.1"/>
    </source>
</evidence>
<evidence type="ECO:0008006" key="5">
    <source>
        <dbReference type="Google" id="ProtNLM"/>
    </source>
</evidence>
<sequence length="394" mass="42475">MNRNKTILIALLVIAITSLAAAIPADELRAGRHHNTTNVSPAASMHTTTAAGLPDDLSPGFTFSKNFYDVYGKPNLVASIVGDEKFDRGDEVTLAIDLTNRGVVLGFESDRMPDDDEEIDLARMELGYELQQVNAIGITAMLAAPEESPIEVKSGPQQAGSIKGDKGARKTARFNIEIDDNAPAGTYPLILATSYMYQKNAQVSGNVSESRADVNLWYDTLDQTQTLYVTVKKLADFEVTNVSSDLRAGEDGRTLSITYTNTGEEIATEAVARISVTDPFSSTDDQAYLGTLAPGESVTGTFVLDTDSDATIKPYGIDTEIRFKDAAGDLKISESMTATATIEPLIPTSAKVKPYILPAVLLVLLVLVAAGVRYYLTNFAGKNRNTPRTDEQED</sequence>
<keyword evidence="1" id="KW-0812">Transmembrane</keyword>
<accession>A0A7G9YAE5</accession>
<keyword evidence="1" id="KW-1133">Transmembrane helix</keyword>
<dbReference type="EMBL" id="MT631052">
    <property type="protein sequence ID" value="QNO44979.1"/>
    <property type="molecule type" value="Genomic_DNA"/>
</dbReference>
<evidence type="ECO:0000256" key="1">
    <source>
        <dbReference type="SAM" id="Phobius"/>
    </source>
</evidence>
<dbReference type="EMBL" id="MT630992">
    <property type="protein sequence ID" value="QNO44630.1"/>
    <property type="molecule type" value="Genomic_DNA"/>
</dbReference>